<dbReference type="Proteomes" id="UP001530400">
    <property type="component" value="Unassembled WGS sequence"/>
</dbReference>
<accession>A0ABD3NVY9</accession>
<keyword evidence="7" id="KW-1185">Reference proteome</keyword>
<dbReference type="GO" id="GO:0006596">
    <property type="term" value="P:polyamine biosynthetic process"/>
    <property type="evidence" value="ECO:0007669"/>
    <property type="project" value="UniProtKB-UniRule"/>
</dbReference>
<proteinExistence type="inferred from homology"/>
<dbReference type="PROSITE" id="PS51006">
    <property type="entry name" value="PABS_2"/>
    <property type="match status" value="1"/>
</dbReference>
<dbReference type="Pfam" id="PF17284">
    <property type="entry name" value="Spermine_synt_N"/>
    <property type="match status" value="1"/>
</dbReference>
<dbReference type="InterPro" id="IPR035246">
    <property type="entry name" value="Spermidine_synt_N"/>
</dbReference>
<dbReference type="InterPro" id="IPR037163">
    <property type="entry name" value="Spermidine_synt_N_sf"/>
</dbReference>
<dbReference type="InterPro" id="IPR030373">
    <property type="entry name" value="PABS_CS"/>
</dbReference>
<dbReference type="Gene3D" id="3.40.50.150">
    <property type="entry name" value="Vaccinia Virus protein VP39"/>
    <property type="match status" value="1"/>
</dbReference>
<dbReference type="SUPFAM" id="SSF53335">
    <property type="entry name" value="S-adenosyl-L-methionine-dependent methyltransferases"/>
    <property type="match status" value="1"/>
</dbReference>
<dbReference type="InterPro" id="IPR001045">
    <property type="entry name" value="Spermi_synthase"/>
</dbReference>
<evidence type="ECO:0000256" key="2">
    <source>
        <dbReference type="ARBA" id="ARBA00022679"/>
    </source>
</evidence>
<evidence type="ECO:0000259" key="5">
    <source>
        <dbReference type="PROSITE" id="PS51006"/>
    </source>
</evidence>
<dbReference type="Gene3D" id="2.30.140.10">
    <property type="entry name" value="Spermidine synthase, tetramerisation domain"/>
    <property type="match status" value="1"/>
</dbReference>
<dbReference type="AlphaFoldDB" id="A0ABD3NVY9"/>
<name>A0ABD3NVY9_9STRA</name>
<comment type="caution">
    <text evidence="6">The sequence shown here is derived from an EMBL/GenBank/DDBJ whole genome shotgun (WGS) entry which is preliminary data.</text>
</comment>
<feature type="signal peptide" evidence="4">
    <location>
        <begin position="1"/>
        <end position="37"/>
    </location>
</feature>
<evidence type="ECO:0000256" key="4">
    <source>
        <dbReference type="SAM" id="SignalP"/>
    </source>
</evidence>
<evidence type="ECO:0000256" key="3">
    <source>
        <dbReference type="PROSITE-ProRule" id="PRU00354"/>
    </source>
</evidence>
<evidence type="ECO:0000256" key="1">
    <source>
        <dbReference type="ARBA" id="ARBA00007867"/>
    </source>
</evidence>
<dbReference type="InterPro" id="IPR029063">
    <property type="entry name" value="SAM-dependent_MTases_sf"/>
</dbReference>
<dbReference type="PROSITE" id="PS01330">
    <property type="entry name" value="PABS_1"/>
    <property type="match status" value="1"/>
</dbReference>
<keyword evidence="3" id="KW-0620">Polyamine biosynthesis</keyword>
<dbReference type="GO" id="GO:0016740">
    <property type="term" value="F:transferase activity"/>
    <property type="evidence" value="ECO:0007669"/>
    <property type="project" value="UniProtKB-UniRule"/>
</dbReference>
<feature type="active site" description="Proton acceptor" evidence="3">
    <location>
        <position position="211"/>
    </location>
</feature>
<evidence type="ECO:0000313" key="6">
    <source>
        <dbReference type="EMBL" id="KAL3780125.1"/>
    </source>
</evidence>
<feature type="chain" id="PRO_5044893068" description="PABS domain-containing protein" evidence="4">
    <location>
        <begin position="38"/>
        <end position="385"/>
    </location>
</feature>
<dbReference type="InterPro" id="IPR030374">
    <property type="entry name" value="PABS"/>
</dbReference>
<dbReference type="Pfam" id="PF01564">
    <property type="entry name" value="Spermine_synth"/>
    <property type="match status" value="1"/>
</dbReference>
<dbReference type="HAMAP" id="MF_00198">
    <property type="entry name" value="Spermidine_synth"/>
    <property type="match status" value="1"/>
</dbReference>
<gene>
    <name evidence="6" type="ORF">ACHAWO_011581</name>
</gene>
<dbReference type="EMBL" id="JALLPJ020000905">
    <property type="protein sequence ID" value="KAL3780125.1"/>
    <property type="molecule type" value="Genomic_DNA"/>
</dbReference>
<organism evidence="6 7">
    <name type="scientific">Cyclotella atomus</name>
    <dbReference type="NCBI Taxonomy" id="382360"/>
    <lineage>
        <taxon>Eukaryota</taxon>
        <taxon>Sar</taxon>
        <taxon>Stramenopiles</taxon>
        <taxon>Ochrophyta</taxon>
        <taxon>Bacillariophyta</taxon>
        <taxon>Coscinodiscophyceae</taxon>
        <taxon>Thalassiosirophycidae</taxon>
        <taxon>Stephanodiscales</taxon>
        <taxon>Stephanodiscaceae</taxon>
        <taxon>Cyclotella</taxon>
    </lineage>
</organism>
<feature type="domain" description="PABS" evidence="5">
    <location>
        <begin position="48"/>
        <end position="305"/>
    </location>
</feature>
<dbReference type="PANTHER" id="PTHR11558:SF11">
    <property type="entry name" value="SPERMIDINE SYNTHASE"/>
    <property type="match status" value="1"/>
</dbReference>
<dbReference type="PANTHER" id="PTHR11558">
    <property type="entry name" value="SPERMIDINE/SPERMINE SYNTHASE"/>
    <property type="match status" value="1"/>
</dbReference>
<protein>
    <recommendedName>
        <fullName evidence="5">PABS domain-containing protein</fullName>
    </recommendedName>
</protein>
<keyword evidence="2 3" id="KW-0808">Transferase</keyword>
<comment type="similarity">
    <text evidence="1">Belongs to the spermidine/spermine synthase family.</text>
</comment>
<keyword evidence="4" id="KW-0732">Signal</keyword>
<sequence length="385" mass="43457">MADGHMNELIRGLRRGNTNSSLSVLLILALLVLPSAALPENPTSESKRVDEEEEEIGYIQTLLLNTPAVATVNSTYQKIEVYESDHFGKVFLLDDCLQLTERDAPHYNEMLAHVPVMEYLASNVEIDEQLDILVVGGGDGYVVSELLKYPNVGSIDHVDLDGDVISVSKNHFPWAKSVWDNEKVNLVVGDGAQFVKEQVEKKKNYHVIIQDASDPFWIRYDGSVVILPSHVLYEEEHFQRMHKLLEAKHGVLMYQAETYNIPSNLKEIAKWRKLLKSIGFGRARYGSIAISTYPTGQIGFFVSHAGVYDDNVCSSFDEAAAATLCSEIDNPEISLDWMDWNNVAKTFNALESTKYYHPRIHRSSFDLPLWVEKTIYNAANDMPDE</sequence>
<reference evidence="6 7" key="1">
    <citation type="submission" date="2024-10" db="EMBL/GenBank/DDBJ databases">
        <title>Updated reference genomes for cyclostephanoid diatoms.</title>
        <authorList>
            <person name="Roberts W.R."/>
            <person name="Alverson A.J."/>
        </authorList>
    </citation>
    <scope>NUCLEOTIDE SEQUENCE [LARGE SCALE GENOMIC DNA]</scope>
    <source>
        <strain evidence="6 7">AJA010-31</strain>
    </source>
</reference>
<evidence type="ECO:0000313" key="7">
    <source>
        <dbReference type="Proteomes" id="UP001530400"/>
    </source>
</evidence>